<evidence type="ECO:0000256" key="19">
    <source>
        <dbReference type="ARBA" id="ARBA00033291"/>
    </source>
</evidence>
<reference evidence="22 23" key="1">
    <citation type="submission" date="2024-08" db="EMBL/GenBank/DDBJ databases">
        <authorList>
            <person name="Cucini C."/>
            <person name="Frati F."/>
        </authorList>
    </citation>
    <scope>NUCLEOTIDE SEQUENCE [LARGE SCALE GENOMIC DNA]</scope>
</reference>
<dbReference type="Pfam" id="PF13896">
    <property type="entry name" value="Glyco_transf_49"/>
    <property type="match status" value="1"/>
</dbReference>
<evidence type="ECO:0000256" key="21">
    <source>
        <dbReference type="SAM" id="MobiDB-lite"/>
    </source>
</evidence>
<evidence type="ECO:0000256" key="8">
    <source>
        <dbReference type="ARBA" id="ARBA00022692"/>
    </source>
</evidence>
<evidence type="ECO:0000313" key="22">
    <source>
        <dbReference type="EMBL" id="CAL8100734.1"/>
    </source>
</evidence>
<accession>A0ABP1QF35</accession>
<evidence type="ECO:0000256" key="12">
    <source>
        <dbReference type="ARBA" id="ARBA00023034"/>
    </source>
</evidence>
<evidence type="ECO:0000256" key="5">
    <source>
        <dbReference type="ARBA" id="ARBA00017962"/>
    </source>
</evidence>
<sequence length="577" mass="65928">MAGFVSRLVACLVAVVAVLQLVHLVLLNKLESTRLHELRRLQQQQQYHQLQQHHTQQQNGDSAPFQTFQETALLQSDNTNQIPHHSRNIYGYSSNHKNIQDQQQWGNWRPERSASGGVSPDVPEQEIHFDHLLREDQGAIVDSTGEFRIVFDVAGPRSGSQPGNPHSAPAVIEKEAMIIPGTNAQTDDFSIDDENFEGLAPSVDLSLVTFGNFQDVTHLLIPLVSRWNAPISLAIFAPNSNDVEHVLEFISQARLCHGPTRQYVSFHLVFPLVETHSRGSTNNNNGSKATPSQIRTQQYQQQKRLNFNSSSSSSSNLPVDVLEKSCQSFRDQINKYYQSANGGGGGGGESRKYSKGGHNIPANLLRNVARRRVTTDYSFAINIDMIPSRNLRASFQQFVRDRIASSGDEKKTVFVLPAFEIKYEEQIPQVKAELLHLVDKHKARPFQFDLCWKCQMYTDYETWQRDRNSKNGKMRILFEVLWKDPWEPFFISDNSIPLFDERFRYAGVNRMSQLCELHVAGYKFAVLSDAFLVHRGYVTTSKNQEERSRDIDSSRAHFRQFKTELKDKYPHSTRRCY</sequence>
<dbReference type="InterPro" id="IPR043189">
    <property type="entry name" value="B4GAT1"/>
</dbReference>
<feature type="region of interest" description="Disordered" evidence="21">
    <location>
        <begin position="337"/>
        <end position="357"/>
    </location>
</feature>
<evidence type="ECO:0000256" key="15">
    <source>
        <dbReference type="ARBA" id="ARBA00023211"/>
    </source>
</evidence>
<dbReference type="Proteomes" id="UP001642540">
    <property type="component" value="Unassembled WGS sequence"/>
</dbReference>
<evidence type="ECO:0000256" key="14">
    <source>
        <dbReference type="ARBA" id="ARBA00023180"/>
    </source>
</evidence>
<keyword evidence="11" id="KW-1133">Transmembrane helix</keyword>
<keyword evidence="23" id="KW-1185">Reference proteome</keyword>
<proteinExistence type="inferred from homology"/>
<comment type="pathway">
    <text evidence="3">Protein modification; protein glycosylation.</text>
</comment>
<keyword evidence="9" id="KW-0479">Metal-binding</keyword>
<evidence type="ECO:0000256" key="4">
    <source>
        <dbReference type="ARBA" id="ARBA00008539"/>
    </source>
</evidence>
<evidence type="ECO:0000256" key="16">
    <source>
        <dbReference type="ARBA" id="ARBA00030723"/>
    </source>
</evidence>
<evidence type="ECO:0000256" key="20">
    <source>
        <dbReference type="ARBA" id="ARBA00047852"/>
    </source>
</evidence>
<evidence type="ECO:0000256" key="17">
    <source>
        <dbReference type="ARBA" id="ARBA00032175"/>
    </source>
</evidence>
<dbReference type="PANTHER" id="PTHR46420">
    <property type="entry name" value="BETA-1,4-GLUCURONYLTRANSFERASE 1"/>
    <property type="match status" value="1"/>
</dbReference>
<dbReference type="EMBL" id="CAXLJM020000033">
    <property type="protein sequence ID" value="CAL8100734.1"/>
    <property type="molecule type" value="Genomic_DNA"/>
</dbReference>
<comment type="similarity">
    <text evidence="4">Belongs to the glycosyltransferase 49 family.</text>
</comment>
<gene>
    <name evidence="22" type="ORF">ODALV1_LOCUS10618</name>
</gene>
<keyword evidence="6" id="KW-0328">Glycosyltransferase</keyword>
<evidence type="ECO:0000256" key="2">
    <source>
        <dbReference type="ARBA" id="ARBA00004323"/>
    </source>
</evidence>
<keyword evidence="14" id="KW-0325">Glycoprotein</keyword>
<evidence type="ECO:0000256" key="6">
    <source>
        <dbReference type="ARBA" id="ARBA00022676"/>
    </source>
</evidence>
<evidence type="ECO:0000256" key="3">
    <source>
        <dbReference type="ARBA" id="ARBA00004922"/>
    </source>
</evidence>
<keyword evidence="12" id="KW-0333">Golgi apparatus</keyword>
<evidence type="ECO:0000256" key="18">
    <source>
        <dbReference type="ARBA" id="ARBA00032181"/>
    </source>
</evidence>
<organism evidence="22 23">
    <name type="scientific">Orchesella dallaii</name>
    <dbReference type="NCBI Taxonomy" id="48710"/>
    <lineage>
        <taxon>Eukaryota</taxon>
        <taxon>Metazoa</taxon>
        <taxon>Ecdysozoa</taxon>
        <taxon>Arthropoda</taxon>
        <taxon>Hexapoda</taxon>
        <taxon>Collembola</taxon>
        <taxon>Entomobryomorpha</taxon>
        <taxon>Entomobryoidea</taxon>
        <taxon>Orchesellidae</taxon>
        <taxon>Orchesellinae</taxon>
        <taxon>Orchesella</taxon>
    </lineage>
</organism>
<evidence type="ECO:0000256" key="10">
    <source>
        <dbReference type="ARBA" id="ARBA00022968"/>
    </source>
</evidence>
<comment type="catalytic activity">
    <reaction evidence="20">
        <text>3-O-[beta-D-Xyl-(1-&gt;4)-Rib-ol-P-Rib-ol-P-3-beta-D-GalNAc-(1-&gt;3)-beta-D-GlcNAc-(1-&gt;4)-(O-6-P-alpha-D-Man)]-Thr-[protein] + UDP-alpha-D-glucuronate = 3-O-[beta-D-GlcA-(1-&gt;3)-beta-D-Xyl-(1-&gt;4)-Rib-ol-P-Rib-ol-P-3-beta-D-GalNAc-(1-&gt;3)-beta-D-GlcNAc-(1-&gt;4)-(O-6-P-alpha-D-Man)]-Thr-[protein] + UDP + H(+)</text>
        <dbReference type="Rhea" id="RHEA:46860"/>
        <dbReference type="Rhea" id="RHEA-COMP:15023"/>
        <dbReference type="Rhea" id="RHEA-COMP:17482"/>
        <dbReference type="ChEBI" id="CHEBI:15378"/>
        <dbReference type="ChEBI" id="CHEBI:58052"/>
        <dbReference type="ChEBI" id="CHEBI:58223"/>
        <dbReference type="ChEBI" id="CHEBI:142405"/>
        <dbReference type="ChEBI" id="CHEBI:177336"/>
    </reaction>
</comment>
<keyword evidence="8" id="KW-0812">Transmembrane</keyword>
<keyword evidence="13" id="KW-0472">Membrane</keyword>
<evidence type="ECO:0000256" key="7">
    <source>
        <dbReference type="ARBA" id="ARBA00022679"/>
    </source>
</evidence>
<name>A0ABP1QF35_9HEXA</name>
<keyword evidence="10" id="KW-0735">Signal-anchor</keyword>
<feature type="region of interest" description="Disordered" evidence="21">
    <location>
        <begin position="101"/>
        <end position="123"/>
    </location>
</feature>
<comment type="caution">
    <text evidence="22">The sequence shown here is derived from an EMBL/GenBank/DDBJ whole genome shotgun (WGS) entry which is preliminary data.</text>
</comment>
<feature type="compositionally biased region" description="Polar residues" evidence="21">
    <location>
        <begin position="278"/>
        <end position="296"/>
    </location>
</feature>
<comment type="subcellular location">
    <subcellularLocation>
        <location evidence="2">Golgi apparatus membrane</location>
        <topology evidence="2">Single-pass type II membrane protein</topology>
    </subcellularLocation>
</comment>
<evidence type="ECO:0000313" key="23">
    <source>
        <dbReference type="Proteomes" id="UP001642540"/>
    </source>
</evidence>
<protein>
    <recommendedName>
        <fullName evidence="5">Beta-1,4-glucuronyltransferase 1</fullName>
    </recommendedName>
    <alternativeName>
        <fullName evidence="16">I-beta-1,3-N-acetylglucosaminyltransferase</fullName>
    </alternativeName>
    <alternativeName>
        <fullName evidence="19">N-acetyllactosaminide beta-1,3-N-acetylglucosaminyltransferase</fullName>
    </alternativeName>
    <alternativeName>
        <fullName evidence="17">Poly-N-acetyllactosamine extension enzyme</fullName>
    </alternativeName>
    <alternativeName>
        <fullName evidence="18">UDP-GlcNAc:betaGal beta-1,3-N-acetylglucosaminyltransferase 1</fullName>
    </alternativeName>
</protein>
<feature type="region of interest" description="Disordered" evidence="21">
    <location>
        <begin position="277"/>
        <end position="318"/>
    </location>
</feature>
<evidence type="ECO:0000256" key="1">
    <source>
        <dbReference type="ARBA" id="ARBA00001936"/>
    </source>
</evidence>
<keyword evidence="15" id="KW-0464">Manganese</keyword>
<evidence type="ECO:0000256" key="11">
    <source>
        <dbReference type="ARBA" id="ARBA00022989"/>
    </source>
</evidence>
<evidence type="ECO:0000256" key="13">
    <source>
        <dbReference type="ARBA" id="ARBA00023136"/>
    </source>
</evidence>
<comment type="cofactor">
    <cofactor evidence="1">
        <name>Mn(2+)</name>
        <dbReference type="ChEBI" id="CHEBI:29035"/>
    </cofactor>
</comment>
<keyword evidence="7" id="KW-0808">Transferase</keyword>
<evidence type="ECO:0000256" key="9">
    <source>
        <dbReference type="ARBA" id="ARBA00022723"/>
    </source>
</evidence>
<dbReference type="PANTHER" id="PTHR46420:SF1">
    <property type="entry name" value="BETA-1,4-GLUCURONYLTRANSFERASE 1"/>
    <property type="match status" value="1"/>
</dbReference>